<proteinExistence type="inferred from homology"/>
<organism evidence="6">
    <name type="scientific">Neodiprion lecontei</name>
    <name type="common">Redheaded pine sawfly</name>
    <dbReference type="NCBI Taxonomy" id="441921"/>
    <lineage>
        <taxon>Eukaryota</taxon>
        <taxon>Metazoa</taxon>
        <taxon>Ecdysozoa</taxon>
        <taxon>Arthropoda</taxon>
        <taxon>Hexapoda</taxon>
        <taxon>Insecta</taxon>
        <taxon>Pterygota</taxon>
        <taxon>Neoptera</taxon>
        <taxon>Endopterygota</taxon>
        <taxon>Hymenoptera</taxon>
        <taxon>Tenthredinoidea</taxon>
        <taxon>Diprionidae</taxon>
        <taxon>Diprioninae</taxon>
        <taxon>Neodiprion</taxon>
    </lineage>
</organism>
<dbReference type="SMART" id="SM00020">
    <property type="entry name" value="Tryp_SPc"/>
    <property type="match status" value="1"/>
</dbReference>
<dbReference type="SUPFAM" id="SSF50494">
    <property type="entry name" value="Trypsin-like serine proteases"/>
    <property type="match status" value="1"/>
</dbReference>
<accession>A0A6J0C3D6</accession>
<dbReference type="KEGG" id="nlo:107225186"/>
<keyword evidence="3" id="KW-0732">Signal</keyword>
<evidence type="ECO:0000256" key="3">
    <source>
        <dbReference type="SAM" id="SignalP"/>
    </source>
</evidence>
<dbReference type="RefSeq" id="XP_015521047.1">
    <property type="nucleotide sequence ID" value="XM_015665561.2"/>
</dbReference>
<evidence type="ECO:0000256" key="1">
    <source>
        <dbReference type="ARBA" id="ARBA00023157"/>
    </source>
</evidence>
<dbReference type="Proteomes" id="UP000829291">
    <property type="component" value="Chromosome 6"/>
</dbReference>
<comment type="similarity">
    <text evidence="2">Belongs to the peptidase S1 family. CLIP subfamily.</text>
</comment>
<dbReference type="InterPro" id="IPR051487">
    <property type="entry name" value="Ser/Thr_Proteases_Immune/Dev"/>
</dbReference>
<name>A0A6J0C3D6_NEOLC</name>
<dbReference type="InParanoid" id="A0A6J0C3D6"/>
<dbReference type="AlphaFoldDB" id="A0A6J0C3D6"/>
<feature type="signal peptide" evidence="3">
    <location>
        <begin position="1"/>
        <end position="20"/>
    </location>
</feature>
<dbReference type="Pfam" id="PF18322">
    <property type="entry name" value="CLIP_1"/>
    <property type="match status" value="1"/>
</dbReference>
<evidence type="ECO:0000313" key="6">
    <source>
        <dbReference type="RefSeq" id="XP_015521047.1"/>
    </source>
</evidence>
<gene>
    <name evidence="6" type="primary">LOC107225186</name>
</gene>
<evidence type="ECO:0000259" key="4">
    <source>
        <dbReference type="PROSITE" id="PS50240"/>
    </source>
</evidence>
<evidence type="ECO:0000256" key="2">
    <source>
        <dbReference type="ARBA" id="ARBA00024195"/>
    </source>
</evidence>
<sequence>MGSAVLSFVVLALTGSFSSADVFRPSWPTNETLIKTRAAASSASASCVCVPYYLCNSENIVITNGEGEIDIRHARSRSEKVITMCEDYLEVCCMLPKQPNETSTCGLRQSHSLEPFVPRLDQEEVQSGEFPWMVTIFRARKVQRNNKTKEVKVYQCQGTLIHDSAVLTAAQCVHDTENASEPFWIRVGQTDTMLTPEEDPYQEREVRNTVLHKNYNPHKLFKNIALLFLKTPVTINRRVNIACLADRTDDIDEKNCLVIGWDKFLAPEDVHFQRSQTNMLRKRVEPYVESSTCITALRKTPLGKRFRLDNSSVCAGGQSARKNFCSREIGAPLACPLKSDPNRFVQLGIGSWCISSGNFETPNIFASIYELRRWIDGEMKKANLGTWGYKAPKL</sequence>
<dbReference type="OrthoDB" id="6261922at2759"/>
<protein>
    <submittedName>
        <fullName evidence="6">Phenoloxidase-activating factor 2 isoform X1</fullName>
    </submittedName>
</protein>
<dbReference type="PANTHER" id="PTHR24256">
    <property type="entry name" value="TRYPTASE-RELATED"/>
    <property type="match status" value="1"/>
</dbReference>
<dbReference type="Gene3D" id="2.40.10.10">
    <property type="entry name" value="Trypsin-like serine proteases"/>
    <property type="match status" value="2"/>
</dbReference>
<feature type="chain" id="PRO_5026934098" evidence="3">
    <location>
        <begin position="21"/>
        <end position="394"/>
    </location>
</feature>
<keyword evidence="5" id="KW-1185">Reference proteome</keyword>
<dbReference type="InterPro" id="IPR043504">
    <property type="entry name" value="Peptidase_S1_PA_chymotrypsin"/>
</dbReference>
<dbReference type="Pfam" id="PF00089">
    <property type="entry name" value="Trypsin"/>
    <property type="match status" value="1"/>
</dbReference>
<dbReference type="GO" id="GO:0004252">
    <property type="term" value="F:serine-type endopeptidase activity"/>
    <property type="evidence" value="ECO:0007669"/>
    <property type="project" value="InterPro"/>
</dbReference>
<dbReference type="InterPro" id="IPR009003">
    <property type="entry name" value="Peptidase_S1_PA"/>
</dbReference>
<dbReference type="CDD" id="cd00190">
    <property type="entry name" value="Tryp_SPc"/>
    <property type="match status" value="1"/>
</dbReference>
<feature type="domain" description="Peptidase S1" evidence="4">
    <location>
        <begin position="116"/>
        <end position="380"/>
    </location>
</feature>
<dbReference type="GO" id="GO:0006508">
    <property type="term" value="P:proteolysis"/>
    <property type="evidence" value="ECO:0007669"/>
    <property type="project" value="InterPro"/>
</dbReference>
<keyword evidence="1" id="KW-1015">Disulfide bond</keyword>
<dbReference type="GeneID" id="107225186"/>
<dbReference type="PROSITE" id="PS50240">
    <property type="entry name" value="TRYPSIN_DOM"/>
    <property type="match status" value="1"/>
</dbReference>
<evidence type="ECO:0000313" key="5">
    <source>
        <dbReference type="Proteomes" id="UP000829291"/>
    </source>
</evidence>
<dbReference type="InterPro" id="IPR041515">
    <property type="entry name" value="PPAF-2-like_Clip"/>
</dbReference>
<reference evidence="6" key="1">
    <citation type="submission" date="2025-08" db="UniProtKB">
        <authorList>
            <consortium name="RefSeq"/>
        </authorList>
    </citation>
    <scope>IDENTIFICATION</scope>
    <source>
        <tissue evidence="6">Thorax and Abdomen</tissue>
    </source>
</reference>
<dbReference type="InterPro" id="IPR001254">
    <property type="entry name" value="Trypsin_dom"/>
</dbReference>